<dbReference type="GO" id="GO:0045259">
    <property type="term" value="C:proton-transporting ATP synthase complex"/>
    <property type="evidence" value="ECO:0007669"/>
    <property type="project" value="UniProtKB-KW"/>
</dbReference>
<dbReference type="Gene3D" id="2.60.15.10">
    <property type="entry name" value="F0F1 ATP synthase delta/epsilon subunit, N-terminal"/>
    <property type="match status" value="1"/>
</dbReference>
<name>A0A1S9ZPN9_9GAMM</name>
<dbReference type="PANTHER" id="PTHR13822:SF10">
    <property type="entry name" value="ATP SYNTHASE EPSILON CHAIN, CHLOROPLASTIC"/>
    <property type="match status" value="1"/>
</dbReference>
<evidence type="ECO:0000313" key="19">
    <source>
        <dbReference type="EMBL" id="WQE03488.1"/>
    </source>
</evidence>
<dbReference type="SUPFAM" id="SSF51344">
    <property type="entry name" value="Epsilon subunit of F1F0-ATP synthase N-terminal domain"/>
    <property type="match status" value="1"/>
</dbReference>
<keyword evidence="7 15" id="KW-1003">Cell membrane</keyword>
<protein>
    <recommendedName>
        <fullName evidence="5 15">ATP synthase epsilon chain</fullName>
    </recommendedName>
    <alternativeName>
        <fullName evidence="14 15">ATP synthase F1 sector epsilon subunit</fullName>
    </alternativeName>
    <alternativeName>
        <fullName evidence="13 15">F-ATPase epsilon subunit</fullName>
    </alternativeName>
</protein>
<dbReference type="InterPro" id="IPR036771">
    <property type="entry name" value="ATPsynth_dsu/esu_N"/>
</dbReference>
<dbReference type="InterPro" id="IPR036794">
    <property type="entry name" value="ATP_F1_dsu/esu_C_sf"/>
</dbReference>
<reference evidence="19 21" key="2">
    <citation type="submission" date="2023-12" db="EMBL/GenBank/DDBJ databases">
        <title>Genome sequencing and assembly of bacterial species from a model synthetic community.</title>
        <authorList>
            <person name="Hogle S.L."/>
        </authorList>
    </citation>
    <scope>NUCLEOTIDE SEQUENCE [LARGE SCALE GENOMIC DNA]</scope>
    <source>
        <strain evidence="19 21">HAMBI_2792</strain>
    </source>
</reference>
<dbReference type="RefSeq" id="WP_078255360.1">
    <property type="nucleotide sequence ID" value="NZ_CP139961.1"/>
</dbReference>
<dbReference type="AlphaFoldDB" id="A0A1S9ZPN9"/>
<evidence type="ECO:0000256" key="1">
    <source>
        <dbReference type="ARBA" id="ARBA00003543"/>
    </source>
</evidence>
<keyword evidence="8 15" id="KW-0375">Hydrogen ion transport</keyword>
<evidence type="ECO:0000256" key="10">
    <source>
        <dbReference type="ARBA" id="ARBA00023136"/>
    </source>
</evidence>
<proteinExistence type="inferred from homology"/>
<evidence type="ECO:0000256" key="15">
    <source>
        <dbReference type="HAMAP-Rule" id="MF_00530"/>
    </source>
</evidence>
<keyword evidence="9 15" id="KW-0406">Ion transport</keyword>
<dbReference type="CDD" id="cd12152">
    <property type="entry name" value="F1-ATPase_delta"/>
    <property type="match status" value="1"/>
</dbReference>
<dbReference type="Gene3D" id="1.20.5.440">
    <property type="entry name" value="ATP synthase delta/epsilon subunit, C-terminal domain"/>
    <property type="match status" value="1"/>
</dbReference>
<dbReference type="EMBL" id="CP139961">
    <property type="protein sequence ID" value="WQE03488.1"/>
    <property type="molecule type" value="Genomic_DNA"/>
</dbReference>
<evidence type="ECO:0000256" key="3">
    <source>
        <dbReference type="ARBA" id="ARBA00005712"/>
    </source>
</evidence>
<comment type="subcellular location">
    <subcellularLocation>
        <location evidence="2 15">Cell membrane</location>
        <topology evidence="2 15">Peripheral membrane protein</topology>
    </subcellularLocation>
</comment>
<evidence type="ECO:0000256" key="13">
    <source>
        <dbReference type="ARBA" id="ARBA00030215"/>
    </source>
</evidence>
<comment type="similarity">
    <text evidence="3 15 16">Belongs to the ATPase epsilon chain family.</text>
</comment>
<dbReference type="GO" id="GO:0046933">
    <property type="term" value="F:proton-transporting ATP synthase activity, rotational mechanism"/>
    <property type="evidence" value="ECO:0007669"/>
    <property type="project" value="UniProtKB-UniRule"/>
</dbReference>
<evidence type="ECO:0000256" key="16">
    <source>
        <dbReference type="RuleBase" id="RU003656"/>
    </source>
</evidence>
<keyword evidence="12 15" id="KW-0066">ATP synthesis</keyword>
<gene>
    <name evidence="15" type="primary">atpC</name>
    <name evidence="18" type="ORF">B0180_01575</name>
    <name evidence="19" type="ORF">U0021_06965</name>
</gene>
<evidence type="ECO:0000256" key="7">
    <source>
        <dbReference type="ARBA" id="ARBA00022475"/>
    </source>
</evidence>
<sequence>MATFKCRVVSAREELYVGDISMLIANGHSGEIGILAGHTPFITLLKPGPMRMKSADGSSEEVVYVSGGVLEVQPHLVTVLADSAERAHDLDEAKIAEARRAAEQMLVNQTDTLQTNAALAALAESVAQLQTIQKYKNRA</sequence>
<evidence type="ECO:0000313" key="20">
    <source>
        <dbReference type="Proteomes" id="UP000190322"/>
    </source>
</evidence>
<organism evidence="18 20">
    <name type="scientific">Moraxella canis</name>
    <dbReference type="NCBI Taxonomy" id="90239"/>
    <lineage>
        <taxon>Bacteria</taxon>
        <taxon>Pseudomonadati</taxon>
        <taxon>Pseudomonadota</taxon>
        <taxon>Gammaproteobacteria</taxon>
        <taxon>Moraxellales</taxon>
        <taxon>Moraxellaceae</taxon>
        <taxon>Moraxella</taxon>
    </lineage>
</organism>
<dbReference type="InterPro" id="IPR020546">
    <property type="entry name" value="ATP_synth_F1_dsu/esu_N"/>
</dbReference>
<keyword evidence="21" id="KW-1185">Reference proteome</keyword>
<evidence type="ECO:0000256" key="6">
    <source>
        <dbReference type="ARBA" id="ARBA00022448"/>
    </source>
</evidence>
<dbReference type="SUPFAM" id="SSF46604">
    <property type="entry name" value="Epsilon subunit of F1F0-ATP synthase C-terminal domain"/>
    <property type="match status" value="1"/>
</dbReference>
<dbReference type="PANTHER" id="PTHR13822">
    <property type="entry name" value="ATP SYNTHASE DELTA/EPSILON CHAIN"/>
    <property type="match status" value="1"/>
</dbReference>
<dbReference type="HAMAP" id="MF_00530">
    <property type="entry name" value="ATP_synth_epsil_bac"/>
    <property type="match status" value="1"/>
</dbReference>
<comment type="subunit">
    <text evidence="4 15 16">F-type ATPases have 2 components, CF(1) - the catalytic core - and CF(0) - the membrane proton channel. CF(1) has five subunits: alpha(3), beta(3), gamma(1), delta(1), epsilon(1). CF(0) has three main subunits: a, b and c.</text>
</comment>
<comment type="function">
    <text evidence="1 15">Produces ATP from ADP in the presence of a proton gradient across the membrane.</text>
</comment>
<dbReference type="InterPro" id="IPR001469">
    <property type="entry name" value="ATP_synth_F1_dsu/esu"/>
</dbReference>
<dbReference type="Proteomes" id="UP001324384">
    <property type="component" value="Chromosome"/>
</dbReference>
<dbReference type="Pfam" id="PF02823">
    <property type="entry name" value="ATP-synt_DE_N"/>
    <property type="match status" value="1"/>
</dbReference>
<evidence type="ECO:0000259" key="17">
    <source>
        <dbReference type="Pfam" id="PF02823"/>
    </source>
</evidence>
<evidence type="ECO:0000256" key="11">
    <source>
        <dbReference type="ARBA" id="ARBA00023196"/>
    </source>
</evidence>
<evidence type="ECO:0000256" key="2">
    <source>
        <dbReference type="ARBA" id="ARBA00004202"/>
    </source>
</evidence>
<evidence type="ECO:0000313" key="21">
    <source>
        <dbReference type="Proteomes" id="UP001324384"/>
    </source>
</evidence>
<evidence type="ECO:0000313" key="18">
    <source>
        <dbReference type="EMBL" id="OOR85505.1"/>
    </source>
</evidence>
<evidence type="ECO:0000256" key="14">
    <source>
        <dbReference type="ARBA" id="ARBA00031795"/>
    </source>
</evidence>
<dbReference type="Proteomes" id="UP000190322">
    <property type="component" value="Unassembled WGS sequence"/>
</dbReference>
<evidence type="ECO:0000256" key="4">
    <source>
        <dbReference type="ARBA" id="ARBA00011648"/>
    </source>
</evidence>
<dbReference type="NCBIfam" id="TIGR01216">
    <property type="entry name" value="ATP_synt_epsi"/>
    <property type="match status" value="1"/>
</dbReference>
<dbReference type="GO" id="GO:0005524">
    <property type="term" value="F:ATP binding"/>
    <property type="evidence" value="ECO:0007669"/>
    <property type="project" value="UniProtKB-UniRule"/>
</dbReference>
<evidence type="ECO:0000256" key="5">
    <source>
        <dbReference type="ARBA" id="ARBA00014480"/>
    </source>
</evidence>
<dbReference type="GO" id="GO:0005886">
    <property type="term" value="C:plasma membrane"/>
    <property type="evidence" value="ECO:0007669"/>
    <property type="project" value="UniProtKB-SubCell"/>
</dbReference>
<evidence type="ECO:0000256" key="12">
    <source>
        <dbReference type="ARBA" id="ARBA00023310"/>
    </source>
</evidence>
<reference evidence="18 20" key="1">
    <citation type="submission" date="2017-02" db="EMBL/GenBank/DDBJ databases">
        <title>Draft genome sequence of Moraxella canis CCUG 8415A type strain.</title>
        <authorList>
            <person name="Engstrom-Jakobsson H."/>
            <person name="Salva-Serra F."/>
            <person name="Thorell K."/>
            <person name="Gonzales-Siles L."/>
            <person name="Karlsson R."/>
            <person name="Boulund F."/>
            <person name="Engstrand L."/>
            <person name="Moore E."/>
        </authorList>
    </citation>
    <scope>NUCLEOTIDE SEQUENCE [LARGE SCALE GENOMIC DNA]</scope>
    <source>
        <strain evidence="18 20">CCUG 8415A</strain>
    </source>
</reference>
<keyword evidence="11 15" id="KW-0139">CF(1)</keyword>
<keyword evidence="10 15" id="KW-0472">Membrane</keyword>
<keyword evidence="6 15" id="KW-0813">Transport</keyword>
<evidence type="ECO:0000256" key="8">
    <source>
        <dbReference type="ARBA" id="ARBA00022781"/>
    </source>
</evidence>
<feature type="domain" description="ATP synthase F1 complex delta/epsilon subunit N-terminal" evidence="17">
    <location>
        <begin position="4"/>
        <end position="84"/>
    </location>
</feature>
<accession>A0A1S9ZPN9</accession>
<evidence type="ECO:0000256" key="9">
    <source>
        <dbReference type="ARBA" id="ARBA00023065"/>
    </source>
</evidence>
<dbReference type="EMBL" id="MUXT01000001">
    <property type="protein sequence ID" value="OOR85505.1"/>
    <property type="molecule type" value="Genomic_DNA"/>
</dbReference>
<dbReference type="NCBIfam" id="NF001847">
    <property type="entry name" value="PRK00571.1-4"/>
    <property type="match status" value="1"/>
</dbReference>
<dbReference type="FunFam" id="2.60.15.10:FF:000001">
    <property type="entry name" value="ATP synthase epsilon chain"/>
    <property type="match status" value="1"/>
</dbReference>